<keyword evidence="3" id="KW-1185">Reference proteome</keyword>
<evidence type="ECO:0000313" key="2">
    <source>
        <dbReference type="EMBL" id="UNZ06590.1"/>
    </source>
</evidence>
<evidence type="ECO:0000313" key="3">
    <source>
        <dbReference type="Proteomes" id="UP000829494"/>
    </source>
</evidence>
<dbReference type="EMBL" id="CP094298">
    <property type="protein sequence ID" value="UNZ06590.1"/>
    <property type="molecule type" value="Genomic_DNA"/>
</dbReference>
<dbReference type="InterPro" id="IPR000073">
    <property type="entry name" value="AB_hydrolase_1"/>
</dbReference>
<dbReference type="SUPFAM" id="SSF53474">
    <property type="entry name" value="alpha/beta-Hydrolases"/>
    <property type="match status" value="1"/>
</dbReference>
<evidence type="ECO:0000259" key="1">
    <source>
        <dbReference type="Pfam" id="PF12697"/>
    </source>
</evidence>
<keyword evidence="2" id="KW-0575">Peroxidase</keyword>
<sequence length="231" mass="25574">MQLHTHEWGTGERVAVLVHGIMSDHRTWRRVGPALADHGYRVIAVDLRGHGASPRGPYSDALFADDLVETLPANVELALGHSLGAMALSLAVERLNPKRAVYSEPAWTRGNTRLPMDTAFFAEFKHASPQMVRSFNPRWEEADVQLELATIDAWDEASALALSGSHQEERIPERAVVPSLVQVAGEGFLFTESDKERVAARGFEVRTVEGAAHVIHRDDFDGFMKSLDGWI</sequence>
<dbReference type="Gene3D" id="3.40.50.1820">
    <property type="entry name" value="alpha/beta hydrolase"/>
    <property type="match status" value="1"/>
</dbReference>
<dbReference type="InterPro" id="IPR029058">
    <property type="entry name" value="AB_hydrolase_fold"/>
</dbReference>
<name>A0ABY3Z8F9_STRRM</name>
<gene>
    <name evidence="2" type="primary">bpoA2</name>
    <name evidence="2" type="ORF">SRIMR7_31000</name>
</gene>
<organism evidence="2 3">
    <name type="scientific">Streptomyces rimosus subsp. rimosus</name>
    <dbReference type="NCBI Taxonomy" id="132474"/>
    <lineage>
        <taxon>Bacteria</taxon>
        <taxon>Bacillati</taxon>
        <taxon>Actinomycetota</taxon>
        <taxon>Actinomycetes</taxon>
        <taxon>Kitasatosporales</taxon>
        <taxon>Streptomycetaceae</taxon>
        <taxon>Streptomyces</taxon>
    </lineage>
</organism>
<dbReference type="Proteomes" id="UP000829494">
    <property type="component" value="Chromosome"/>
</dbReference>
<proteinExistence type="predicted"/>
<dbReference type="RefSeq" id="WP_003984022.1">
    <property type="nucleotide sequence ID" value="NZ_CP043497.1"/>
</dbReference>
<reference evidence="2 3" key="1">
    <citation type="submission" date="2022-03" db="EMBL/GenBank/DDBJ databases">
        <title>Complete genome of Streptomyces rimosus ssp. rimosus R7 (=ATCC 10970).</title>
        <authorList>
            <person name="Beganovic S."/>
            <person name="Ruckert C."/>
            <person name="Busche T."/>
            <person name="Kalinowski J."/>
            <person name="Wittmann C."/>
        </authorList>
    </citation>
    <scope>NUCLEOTIDE SEQUENCE [LARGE SCALE GENOMIC DNA]</scope>
    <source>
        <strain evidence="2 3">R7</strain>
    </source>
</reference>
<protein>
    <submittedName>
        <fullName evidence="2">Non-heme bromoperoxidase BPO-A2</fullName>
        <ecNumber evidence="2">1.11.1.-</ecNumber>
    </submittedName>
</protein>
<dbReference type="EC" id="1.11.1.-" evidence="2"/>
<dbReference type="PANTHER" id="PTHR43329">
    <property type="entry name" value="EPOXIDE HYDROLASE"/>
    <property type="match status" value="1"/>
</dbReference>
<keyword evidence="2" id="KW-0560">Oxidoreductase</keyword>
<dbReference type="Pfam" id="PF12697">
    <property type="entry name" value="Abhydrolase_6"/>
    <property type="match status" value="1"/>
</dbReference>
<feature type="domain" description="AB hydrolase-1" evidence="1">
    <location>
        <begin position="16"/>
        <end position="219"/>
    </location>
</feature>
<accession>A0ABY3Z8F9</accession>
<dbReference type="GO" id="GO:0004601">
    <property type="term" value="F:peroxidase activity"/>
    <property type="evidence" value="ECO:0007669"/>
    <property type="project" value="UniProtKB-KW"/>
</dbReference>
<dbReference type="GeneID" id="66854276"/>